<dbReference type="RefSeq" id="WP_062277535.1">
    <property type="nucleotide sequence ID" value="NZ_DF968179.1"/>
</dbReference>
<keyword evidence="1" id="KW-0472">Membrane</keyword>
<keyword evidence="1" id="KW-0812">Transmembrane</keyword>
<protein>
    <submittedName>
        <fullName evidence="2">Uncharacterized protein</fullName>
    </submittedName>
</protein>
<sequence>MTNKKATKWILLPAAVIGILILVSGYSDLDVIIQIRQAVLQYAGYLLGLILFFAIVDFILGRIRNLGDKNSSFINNFITIAVFFAVLIYGLSNSFENQGFQKTILDMQRSVESGLAGLICIVMIGGLYRLSKFRKGRLKTFFVLSAIIFLIIYSGIFYFFPENQVLLSILGFIQTLPMGGIYGLLLGIGIGGLVTGIRVLFLAEHPYNERKR</sequence>
<evidence type="ECO:0000313" key="3">
    <source>
        <dbReference type="Proteomes" id="UP000053370"/>
    </source>
</evidence>
<feature type="transmembrane region" description="Helical" evidence="1">
    <location>
        <begin position="73"/>
        <end position="91"/>
    </location>
</feature>
<keyword evidence="1" id="KW-1133">Transmembrane helix</keyword>
<organism evidence="2">
    <name type="scientific">Flexilinea flocculi</name>
    <dbReference type="NCBI Taxonomy" id="1678840"/>
    <lineage>
        <taxon>Bacteria</taxon>
        <taxon>Bacillati</taxon>
        <taxon>Chloroflexota</taxon>
        <taxon>Anaerolineae</taxon>
        <taxon>Anaerolineales</taxon>
        <taxon>Anaerolineaceae</taxon>
        <taxon>Flexilinea</taxon>
    </lineage>
</organism>
<accession>A0A0K8P9M4</accession>
<feature type="transmembrane region" description="Helical" evidence="1">
    <location>
        <begin position="140"/>
        <end position="160"/>
    </location>
</feature>
<evidence type="ECO:0000313" key="2">
    <source>
        <dbReference type="EMBL" id="GAP39363.1"/>
    </source>
</evidence>
<feature type="transmembrane region" description="Helical" evidence="1">
    <location>
        <begin position="111"/>
        <end position="128"/>
    </location>
</feature>
<proteinExistence type="predicted"/>
<feature type="transmembrane region" description="Helical" evidence="1">
    <location>
        <begin position="39"/>
        <end position="61"/>
    </location>
</feature>
<dbReference type="AlphaFoldDB" id="A0A0K8P9M4"/>
<dbReference type="STRING" id="1678840.ATC1_11293"/>
<feature type="transmembrane region" description="Helical" evidence="1">
    <location>
        <begin position="9"/>
        <end position="27"/>
    </location>
</feature>
<reference evidence="2" key="1">
    <citation type="journal article" date="2015" name="Genome Announc.">
        <title>Draft Genome Sequence of Anaerolineae Strain TC1, a Novel Isolate from a Methanogenic Wastewater Treatment System.</title>
        <authorList>
            <person name="Matsuura N."/>
            <person name="Tourlousse D.M."/>
            <person name="Sun L."/>
            <person name="Toyonaga M."/>
            <person name="Kuroda K."/>
            <person name="Ohashi A."/>
            <person name="Cruz R."/>
            <person name="Yamaguchi T."/>
            <person name="Sekiguchi Y."/>
        </authorList>
    </citation>
    <scope>NUCLEOTIDE SEQUENCE [LARGE SCALE GENOMIC DNA]</scope>
    <source>
        <strain evidence="2">TC1</strain>
    </source>
</reference>
<feature type="transmembrane region" description="Helical" evidence="1">
    <location>
        <begin position="180"/>
        <end position="203"/>
    </location>
</feature>
<gene>
    <name evidence="2" type="ORF">ATC1_11293</name>
</gene>
<keyword evidence="3" id="KW-1185">Reference proteome</keyword>
<dbReference type="EMBL" id="DF968179">
    <property type="protein sequence ID" value="GAP39363.1"/>
    <property type="molecule type" value="Genomic_DNA"/>
</dbReference>
<evidence type="ECO:0000256" key="1">
    <source>
        <dbReference type="SAM" id="Phobius"/>
    </source>
</evidence>
<name>A0A0K8P9M4_9CHLR</name>
<dbReference type="Proteomes" id="UP000053370">
    <property type="component" value="Unassembled WGS sequence"/>
</dbReference>